<dbReference type="PROSITE" id="PS50972">
    <property type="entry name" value="PTERIN_BINDING"/>
    <property type="match status" value="1"/>
</dbReference>
<evidence type="ECO:0000313" key="4">
    <source>
        <dbReference type="Proteomes" id="UP000294664"/>
    </source>
</evidence>
<dbReference type="GO" id="GO:0042558">
    <property type="term" value="P:pteridine-containing compound metabolic process"/>
    <property type="evidence" value="ECO:0007669"/>
    <property type="project" value="InterPro"/>
</dbReference>
<comment type="caution">
    <text evidence="3">The sequence shown here is derived from an EMBL/GenBank/DDBJ whole genome shotgun (WGS) entry which is preliminary data.</text>
</comment>
<dbReference type="Pfam" id="PF20123">
    <property type="entry name" value="DUF6513"/>
    <property type="match status" value="1"/>
</dbReference>
<dbReference type="InterPro" id="IPR011005">
    <property type="entry name" value="Dihydropteroate_synth-like_sf"/>
</dbReference>
<dbReference type="Gene3D" id="3.20.20.20">
    <property type="entry name" value="Dihydropteroate synthase-like"/>
    <property type="match status" value="1"/>
</dbReference>
<organism evidence="3 4">
    <name type="scientific">Aquabacter spiritensis</name>
    <dbReference type="NCBI Taxonomy" id="933073"/>
    <lineage>
        <taxon>Bacteria</taxon>
        <taxon>Pseudomonadati</taxon>
        <taxon>Pseudomonadota</taxon>
        <taxon>Alphaproteobacteria</taxon>
        <taxon>Hyphomicrobiales</taxon>
        <taxon>Xanthobacteraceae</taxon>
        <taxon>Aquabacter</taxon>
    </lineage>
</organism>
<evidence type="ECO:0000256" key="1">
    <source>
        <dbReference type="SAM" id="MobiDB-lite"/>
    </source>
</evidence>
<accession>A0A4R3LVA5</accession>
<gene>
    <name evidence="3" type="ORF">EDC64_11238</name>
</gene>
<proteinExistence type="predicted"/>
<dbReference type="InterPro" id="IPR045406">
    <property type="entry name" value="DUF6513"/>
</dbReference>
<keyword evidence="4" id="KW-1185">Reference proteome</keyword>
<evidence type="ECO:0000313" key="3">
    <source>
        <dbReference type="EMBL" id="TCT02605.1"/>
    </source>
</evidence>
<feature type="region of interest" description="Disordered" evidence="1">
    <location>
        <begin position="439"/>
        <end position="474"/>
    </location>
</feature>
<evidence type="ECO:0000259" key="2">
    <source>
        <dbReference type="PROSITE" id="PS50972"/>
    </source>
</evidence>
<dbReference type="AlphaFoldDB" id="A0A4R3LVA5"/>
<dbReference type="Proteomes" id="UP000294664">
    <property type="component" value="Unassembled WGS sequence"/>
</dbReference>
<name>A0A4R3LVA5_9HYPH</name>
<dbReference type="EMBL" id="SMAI01000012">
    <property type="protein sequence ID" value="TCT02605.1"/>
    <property type="molecule type" value="Genomic_DNA"/>
</dbReference>
<protein>
    <submittedName>
        <fullName evidence="3">Dihydropteroate synthase-like protein</fullName>
    </submittedName>
</protein>
<sequence length="474" mass="50851">MTERVALLTGSLAEPRLAKIAAALRDDRLDPVVINIGVKVAALMTAEIVERRLHLPERVDRVVMPGRFRGNLDRLSLRFGLPFVRGPDEAADLPDFFARTGRSADLSRHDVTIFAEIVDAPRLAIGDLLARAHAYRADGADVIDLGAVPGEAFDHIEAAIAALKAEGFAVSIDSFDPSELARGAQAGADYLLSLTEDTLAIGLGTPAVPVLVPARPGDLASLVRAVEACRKANRRFLADPILDPIHFGFTASLQRYAELRRLLPDAPILMGIGNLTELTDADTTGMTALLMGIVSELRLNAVLAVEVSPHCRSAVRECDRARREFYAAREAGALPQGFGGGLMALRDRKPHAASDADVRRLAASVRDANYRIAVTAEGIHAFNRDGHHLAADPFALFPHLEVEGDAAHAFYLGVETARAEIAHRLGKRYAQDEALDWGVAGGPAPPEPDRHRLAFKAAGPTLSPRPGPDAEDEA</sequence>
<reference evidence="3 4" key="1">
    <citation type="submission" date="2019-03" db="EMBL/GenBank/DDBJ databases">
        <title>Genomic Encyclopedia of Type Strains, Phase IV (KMG-IV): sequencing the most valuable type-strain genomes for metagenomic binning, comparative biology and taxonomic classification.</title>
        <authorList>
            <person name="Goeker M."/>
        </authorList>
    </citation>
    <scope>NUCLEOTIDE SEQUENCE [LARGE SCALE GENOMIC DNA]</scope>
    <source>
        <strain evidence="3 4">DSM 9035</strain>
    </source>
</reference>
<dbReference type="SUPFAM" id="SSF51717">
    <property type="entry name" value="Dihydropteroate synthetase-like"/>
    <property type="match status" value="1"/>
</dbReference>
<feature type="domain" description="Pterin-binding" evidence="2">
    <location>
        <begin position="97"/>
        <end position="326"/>
    </location>
</feature>
<dbReference type="OrthoDB" id="4029442at2"/>
<dbReference type="InterPro" id="IPR000489">
    <property type="entry name" value="Pterin-binding_dom"/>
</dbReference>
<dbReference type="RefSeq" id="WP_132033675.1">
    <property type="nucleotide sequence ID" value="NZ_SMAI01000012.1"/>
</dbReference>